<organism evidence="1 2">
    <name type="scientific">Cerrena zonata</name>
    <dbReference type="NCBI Taxonomy" id="2478898"/>
    <lineage>
        <taxon>Eukaryota</taxon>
        <taxon>Fungi</taxon>
        <taxon>Dikarya</taxon>
        <taxon>Basidiomycota</taxon>
        <taxon>Agaricomycotina</taxon>
        <taxon>Agaricomycetes</taxon>
        <taxon>Polyporales</taxon>
        <taxon>Cerrenaceae</taxon>
        <taxon>Cerrena</taxon>
    </lineage>
</organism>
<comment type="caution">
    <text evidence="1">The sequence shown here is derived from an EMBL/GenBank/DDBJ whole genome shotgun (WGS) entry which is preliminary data.</text>
</comment>
<evidence type="ECO:0000313" key="1">
    <source>
        <dbReference type="EMBL" id="KAK7686065.1"/>
    </source>
</evidence>
<keyword evidence="2" id="KW-1185">Reference proteome</keyword>
<reference evidence="1 2" key="1">
    <citation type="submission" date="2022-09" db="EMBL/GenBank/DDBJ databases">
        <authorList>
            <person name="Palmer J.M."/>
        </authorList>
    </citation>
    <scope>NUCLEOTIDE SEQUENCE [LARGE SCALE GENOMIC DNA]</scope>
    <source>
        <strain evidence="1 2">DSM 7382</strain>
    </source>
</reference>
<name>A0AAW0GAG7_9APHY</name>
<proteinExistence type="predicted"/>
<protein>
    <submittedName>
        <fullName evidence="1">Uncharacterized protein</fullName>
    </submittedName>
</protein>
<dbReference type="Proteomes" id="UP001385951">
    <property type="component" value="Unassembled WGS sequence"/>
</dbReference>
<accession>A0AAW0GAG7</accession>
<dbReference type="EMBL" id="JASBNA010000018">
    <property type="protein sequence ID" value="KAK7686065.1"/>
    <property type="molecule type" value="Genomic_DNA"/>
</dbReference>
<dbReference type="AlphaFoldDB" id="A0AAW0GAG7"/>
<gene>
    <name evidence="1" type="ORF">QCA50_010877</name>
</gene>
<evidence type="ECO:0000313" key="2">
    <source>
        <dbReference type="Proteomes" id="UP001385951"/>
    </source>
</evidence>
<sequence length="319" mass="36206">MFIHKHPSTCSLVQSISWKDFDEEGEFSVITQVMLLVHRLPNIKELTLKPYLYNDVHPSIFKYAINKTIQSLDVDLNCNEEAIPCSLQWFWQFVACFQCLRALSIDVIDAYLVKNICSLKSLYQNKLKCSLTSLTLFINSINHVMLLDSLVEAGTFTSNLKILNVHLDSVDFQYEMDLLCSAIQDLVMHCSDHLQILIFNSPILPVPISLESCSNLAQLNYTTGYDSQAESMLNQLQTITSTDIAYISVIFDTIYDIKISDIDVELWNRIDTLLTSPQFASLHKVTIIQKSTLSKGLTFQADILPKLHRCGLLAVLNQT</sequence>